<organism evidence="1 2">
    <name type="scientific">Neurospora tetrasperma (strain FGSC 2508 / ATCC MYA-4615 / P0657)</name>
    <dbReference type="NCBI Taxonomy" id="510951"/>
    <lineage>
        <taxon>Eukaryota</taxon>
        <taxon>Fungi</taxon>
        <taxon>Dikarya</taxon>
        <taxon>Ascomycota</taxon>
        <taxon>Pezizomycotina</taxon>
        <taxon>Sordariomycetes</taxon>
        <taxon>Sordariomycetidae</taxon>
        <taxon>Sordariales</taxon>
        <taxon>Sordariaceae</taxon>
        <taxon>Neurospora</taxon>
    </lineage>
</organism>
<keyword evidence="2" id="KW-1185">Reference proteome</keyword>
<dbReference type="HOGENOM" id="CLU_202034_0_0_1"/>
<dbReference type="RefSeq" id="XP_009848807.1">
    <property type="nucleotide sequence ID" value="XM_009850505.1"/>
</dbReference>
<evidence type="ECO:0000313" key="1">
    <source>
        <dbReference type="EMBL" id="EGO58576.1"/>
    </source>
</evidence>
<dbReference type="EMBL" id="GL891303">
    <property type="protein sequence ID" value="EGO58576.1"/>
    <property type="molecule type" value="Genomic_DNA"/>
</dbReference>
<reference evidence="2" key="1">
    <citation type="journal article" date="2011" name="Genetics">
        <title>Massive changes in genome architecture accompany the transition to self-fertility in the filamentous fungus Neurospora tetrasperma.</title>
        <authorList>
            <person name="Ellison C.E."/>
            <person name="Stajich J.E."/>
            <person name="Jacobson D.J."/>
            <person name="Natvig D.O."/>
            <person name="Lapidus A."/>
            <person name="Foster B."/>
            <person name="Aerts A."/>
            <person name="Riley R."/>
            <person name="Lindquist E.A."/>
            <person name="Grigoriev I.V."/>
            <person name="Taylor J.W."/>
        </authorList>
    </citation>
    <scope>NUCLEOTIDE SEQUENCE [LARGE SCALE GENOMIC DNA]</scope>
    <source>
        <strain evidence="2">FGSC 2508 / P0657</strain>
    </source>
</reference>
<protein>
    <submittedName>
        <fullName evidence="1">Uncharacterized protein</fullName>
    </submittedName>
</protein>
<dbReference type="Proteomes" id="UP000008065">
    <property type="component" value="Unassembled WGS sequence"/>
</dbReference>
<accession>F8MGA1</accession>
<sequence>MRMQAILAALSKNKSVAHAYLQVSAPNRFVAAPKAEIKAPLSGNQTSNDNKVELVREGLKAKKAEGKIGSRG</sequence>
<dbReference type="KEGG" id="nte:NEUTE1DRAFT39637"/>
<evidence type="ECO:0000313" key="2">
    <source>
        <dbReference type="Proteomes" id="UP000008065"/>
    </source>
</evidence>
<proteinExistence type="predicted"/>
<dbReference type="VEuPathDB" id="FungiDB:NEUTE1DRAFT_39637"/>
<name>F8MGA1_NEUT8</name>
<dbReference type="OrthoDB" id="10427967at2759"/>
<dbReference type="AlphaFoldDB" id="F8MGA1"/>
<dbReference type="GeneID" id="20827702"/>
<gene>
    <name evidence="1" type="ORF">NEUTE1DRAFT_39637</name>
</gene>